<keyword evidence="15" id="KW-0233">DNA recombination</keyword>
<evidence type="ECO:0000256" key="10">
    <source>
        <dbReference type="ARBA" id="ARBA00022801"/>
    </source>
</evidence>
<evidence type="ECO:0000256" key="8">
    <source>
        <dbReference type="ARBA" id="ARBA00022741"/>
    </source>
</evidence>
<evidence type="ECO:0000256" key="14">
    <source>
        <dbReference type="ARBA" id="ARBA00023125"/>
    </source>
</evidence>
<keyword evidence="18" id="KW-0511">Multifunctional enzyme</keyword>
<evidence type="ECO:0000256" key="5">
    <source>
        <dbReference type="ARBA" id="ARBA00022695"/>
    </source>
</evidence>
<evidence type="ECO:0000256" key="22">
    <source>
        <dbReference type="ARBA" id="ARBA00049990"/>
    </source>
</evidence>
<evidence type="ECO:0000259" key="23">
    <source>
        <dbReference type="PROSITE" id="PS50160"/>
    </source>
</evidence>
<comment type="similarity">
    <text evidence="21">In the C-terminal section; belongs to the ATP-dependent DNA ligase family.</text>
</comment>
<dbReference type="InterPro" id="IPR014146">
    <property type="entry name" value="LigD_ligase_dom"/>
</dbReference>
<dbReference type="Gene3D" id="3.90.920.10">
    <property type="entry name" value="DNA primase, PRIM domain"/>
    <property type="match status" value="1"/>
</dbReference>
<feature type="domain" description="ATP-dependent DNA ligase family profile" evidence="23">
    <location>
        <begin position="115"/>
        <end position="244"/>
    </location>
</feature>
<dbReference type="GO" id="GO:0003677">
    <property type="term" value="F:DNA binding"/>
    <property type="evidence" value="ECO:0007669"/>
    <property type="project" value="UniProtKB-KW"/>
</dbReference>
<dbReference type="OrthoDB" id="9802472at2"/>
<keyword evidence="9" id="KW-0227">DNA damage</keyword>
<dbReference type="SUPFAM" id="SSF56091">
    <property type="entry name" value="DNA ligase/mRNA capping enzyme, catalytic domain"/>
    <property type="match status" value="1"/>
</dbReference>
<dbReference type="InterPro" id="IPR033652">
    <property type="entry name" value="LigD_Pol-like_3"/>
</dbReference>
<evidence type="ECO:0000256" key="17">
    <source>
        <dbReference type="ARBA" id="ARBA00023211"/>
    </source>
</evidence>
<proteinExistence type="inferred from homology"/>
<evidence type="ECO:0000313" key="24">
    <source>
        <dbReference type="EMBL" id="RKQ16991.1"/>
    </source>
</evidence>
<dbReference type="NCBIfam" id="TIGR02778">
    <property type="entry name" value="ligD_pol"/>
    <property type="match status" value="1"/>
</dbReference>
<evidence type="ECO:0000256" key="15">
    <source>
        <dbReference type="ARBA" id="ARBA00023172"/>
    </source>
</evidence>
<keyword evidence="5" id="KW-0548">Nucleotidyltransferase</keyword>
<keyword evidence="3 24" id="KW-0436">Ligase</keyword>
<evidence type="ECO:0000256" key="13">
    <source>
        <dbReference type="ARBA" id="ARBA00022932"/>
    </source>
</evidence>
<dbReference type="GO" id="GO:0005524">
    <property type="term" value="F:ATP binding"/>
    <property type="evidence" value="ECO:0007669"/>
    <property type="project" value="UniProtKB-KW"/>
</dbReference>
<keyword evidence="7" id="KW-0479">Metal-binding</keyword>
<comment type="similarity">
    <text evidence="22">In the N-terminal section; belongs to the LigD polymerase family.</text>
</comment>
<evidence type="ECO:0000256" key="19">
    <source>
        <dbReference type="ARBA" id="ARBA00029943"/>
    </source>
</evidence>
<keyword evidence="13" id="KW-0239">DNA-directed DNA polymerase</keyword>
<dbReference type="PANTHER" id="PTHR42705">
    <property type="entry name" value="BIFUNCTIONAL NON-HOMOLOGOUS END JOINING PROTEIN LIGD"/>
    <property type="match status" value="1"/>
</dbReference>
<protein>
    <recommendedName>
        <fullName evidence="2">DNA ligase (ATP)</fullName>
        <ecNumber evidence="2">6.5.1.1</ecNumber>
    </recommendedName>
    <alternativeName>
        <fullName evidence="19">NHEJ DNA polymerase</fullName>
    </alternativeName>
</protein>
<keyword evidence="17" id="KW-0464">Manganese</keyword>
<comment type="caution">
    <text evidence="24">The sequence shown here is derived from an EMBL/GenBank/DDBJ whole genome shotgun (WGS) entry which is preliminary data.</text>
</comment>
<dbReference type="NCBIfam" id="TIGR02776">
    <property type="entry name" value="NHEJ_ligase_prk"/>
    <property type="match status" value="1"/>
</dbReference>
<evidence type="ECO:0000256" key="7">
    <source>
        <dbReference type="ARBA" id="ARBA00022723"/>
    </source>
</evidence>
<dbReference type="CDD" id="cd04866">
    <property type="entry name" value="LigD_Pol_like_3"/>
    <property type="match status" value="1"/>
</dbReference>
<evidence type="ECO:0000256" key="16">
    <source>
        <dbReference type="ARBA" id="ARBA00023204"/>
    </source>
</evidence>
<evidence type="ECO:0000256" key="1">
    <source>
        <dbReference type="ARBA" id="ARBA00001936"/>
    </source>
</evidence>
<dbReference type="InterPro" id="IPR016059">
    <property type="entry name" value="DNA_ligase_ATP-dep_CS"/>
</dbReference>
<dbReference type="GO" id="GO:0004527">
    <property type="term" value="F:exonuclease activity"/>
    <property type="evidence" value="ECO:0007669"/>
    <property type="project" value="UniProtKB-KW"/>
</dbReference>
<evidence type="ECO:0000256" key="2">
    <source>
        <dbReference type="ARBA" id="ARBA00012727"/>
    </source>
</evidence>
<keyword evidence="4" id="KW-0808">Transferase</keyword>
<evidence type="ECO:0000256" key="6">
    <source>
        <dbReference type="ARBA" id="ARBA00022722"/>
    </source>
</evidence>
<dbReference type="NCBIfam" id="NF007211">
    <property type="entry name" value="PRK09633.1"/>
    <property type="match status" value="1"/>
</dbReference>
<dbReference type="GO" id="GO:0006310">
    <property type="term" value="P:DNA recombination"/>
    <property type="evidence" value="ECO:0007669"/>
    <property type="project" value="UniProtKB-KW"/>
</dbReference>
<evidence type="ECO:0000256" key="12">
    <source>
        <dbReference type="ARBA" id="ARBA00022840"/>
    </source>
</evidence>
<evidence type="ECO:0000256" key="21">
    <source>
        <dbReference type="ARBA" id="ARBA00049981"/>
    </source>
</evidence>
<dbReference type="Pfam" id="PF01068">
    <property type="entry name" value="DNA_ligase_A_M"/>
    <property type="match status" value="1"/>
</dbReference>
<keyword evidence="12" id="KW-0067">ATP-binding</keyword>
<name>A0A494Z3C9_9BACL</name>
<dbReference type="GO" id="GO:0046872">
    <property type="term" value="F:metal ion binding"/>
    <property type="evidence" value="ECO:0007669"/>
    <property type="project" value="UniProtKB-KW"/>
</dbReference>
<dbReference type="GO" id="GO:0003910">
    <property type="term" value="F:DNA ligase (ATP) activity"/>
    <property type="evidence" value="ECO:0007669"/>
    <property type="project" value="UniProtKB-EC"/>
</dbReference>
<reference evidence="24 25" key="1">
    <citation type="journal article" date="2016" name="Antonie Van Leeuwenhoek">
        <title>Lysinibacillus endophyticus sp. nov., an indole-3-acetic acid producing endophytic bacterium isolated from corn root (Zea mays cv. Xinken-5).</title>
        <authorList>
            <person name="Yu J."/>
            <person name="Guan X."/>
            <person name="Liu C."/>
            <person name="Xiang W."/>
            <person name="Yu Z."/>
            <person name="Liu X."/>
            <person name="Wang G."/>
        </authorList>
    </citation>
    <scope>NUCLEOTIDE SEQUENCE [LARGE SCALE GENOMIC DNA]</scope>
    <source>
        <strain evidence="24 25">DSM 100506</strain>
    </source>
</reference>
<evidence type="ECO:0000256" key="9">
    <source>
        <dbReference type="ARBA" id="ARBA00022763"/>
    </source>
</evidence>
<keyword evidence="8" id="KW-0547">Nucleotide-binding</keyword>
<gene>
    <name evidence="24" type="ORF">D8M03_08235</name>
</gene>
<dbReference type="PROSITE" id="PS00333">
    <property type="entry name" value="DNA_LIGASE_A2"/>
    <property type="match status" value="1"/>
</dbReference>
<dbReference type="Pfam" id="PF21686">
    <property type="entry name" value="LigD_Prim-Pol"/>
    <property type="match status" value="1"/>
</dbReference>
<keyword evidence="14" id="KW-0238">DNA-binding</keyword>
<dbReference type="AlphaFoldDB" id="A0A494Z3C9"/>
<dbReference type="InterPro" id="IPR014143">
    <property type="entry name" value="NHEJ_ligase_prk"/>
</dbReference>
<keyword evidence="16" id="KW-0234">DNA repair</keyword>
<evidence type="ECO:0000256" key="18">
    <source>
        <dbReference type="ARBA" id="ARBA00023268"/>
    </source>
</evidence>
<sequence length="607" mass="70790">MKPMLLTSTESTPTGKDWIYETKYDGFRCLVIWEQKTPKLISRNGKELNTYFPELIQYCEDIYEDIVSHLPLIFDGEIVYLTNNFKSEFSIVQKRGKTKTEKTIQELAKQFPCNIIVFDLILYKGNLLEGLPLNERKSLLHKLKLFEQVEYQNKGTIQMIKEFHDSDKLWKKVKKYHGEGIIAKKTTSQWERGKRSNQWLKIKNWRIVTVILTQYDQENGYFNGAVFKDDQLEVITNFRHGFSDEEMGTLSTFFLSKGKQTSATTWELPPSICVDVACIDYDGKKLREPRFEAFRFHTVPGDVTWEGMLRQLNPLPETITITHPDKPIWPALGLVKDDYIYYLQQIAPYMLPFLKERLLTAIRFPHGVPGESFYQKNAPEYTPEFIKTKVHEDIEYIICQDIESLLWLGNQLAIEFHIPFQTVSTTYPTEIVFDLDPPSVDEFSLAIEAATRMKAIFDNLNLTCFVKTSGGKGLQLYIPLPKDTFSYDECRVFTEFVCRFLCEQEPKWFTTERLKKNRNNKLYLDYVQHAEGKTIIAPYSARGNEFGYVATPLNWNEVNSKLTPKLFPIPAVLERITTIGDPFQNYFKTQQEEEFRAVLSTLNKLKK</sequence>
<evidence type="ECO:0000313" key="25">
    <source>
        <dbReference type="Proteomes" id="UP000272238"/>
    </source>
</evidence>
<dbReference type="InterPro" id="IPR012310">
    <property type="entry name" value="DNA_ligase_ATP-dep_cent"/>
</dbReference>
<evidence type="ECO:0000256" key="3">
    <source>
        <dbReference type="ARBA" id="ARBA00022598"/>
    </source>
</evidence>
<dbReference type="NCBIfam" id="TIGR02779">
    <property type="entry name" value="NHEJ_ligase_lig"/>
    <property type="match status" value="1"/>
</dbReference>
<comment type="cofactor">
    <cofactor evidence="1">
        <name>Mn(2+)</name>
        <dbReference type="ChEBI" id="CHEBI:29035"/>
    </cofactor>
</comment>
<keyword evidence="6" id="KW-0540">Nuclease</keyword>
<keyword evidence="11" id="KW-0269">Exonuclease</keyword>
<dbReference type="EMBL" id="RBZN01000016">
    <property type="protein sequence ID" value="RKQ16991.1"/>
    <property type="molecule type" value="Genomic_DNA"/>
</dbReference>
<dbReference type="Gene3D" id="3.30.470.30">
    <property type="entry name" value="DNA ligase/mRNA capping enzyme"/>
    <property type="match status" value="1"/>
</dbReference>
<organism evidence="24 25">
    <name type="scientific">Ureibacillus endophyticus</name>
    <dbReference type="NCBI Taxonomy" id="1978490"/>
    <lineage>
        <taxon>Bacteria</taxon>
        <taxon>Bacillati</taxon>
        <taxon>Bacillota</taxon>
        <taxon>Bacilli</taxon>
        <taxon>Bacillales</taxon>
        <taxon>Caryophanaceae</taxon>
        <taxon>Ureibacillus</taxon>
    </lineage>
</organism>
<keyword evidence="10" id="KW-0378">Hydrolase</keyword>
<dbReference type="PANTHER" id="PTHR42705:SF2">
    <property type="entry name" value="BIFUNCTIONAL NON-HOMOLOGOUS END JOINING PROTEIN LIGD"/>
    <property type="match status" value="1"/>
</dbReference>
<dbReference type="PROSITE" id="PS50160">
    <property type="entry name" value="DNA_LIGASE_A3"/>
    <property type="match status" value="1"/>
</dbReference>
<dbReference type="InterPro" id="IPR052171">
    <property type="entry name" value="NHEJ_LigD"/>
</dbReference>
<accession>A0A494Z3C9</accession>
<keyword evidence="25" id="KW-1185">Reference proteome</keyword>
<evidence type="ECO:0000256" key="11">
    <source>
        <dbReference type="ARBA" id="ARBA00022839"/>
    </source>
</evidence>
<comment type="catalytic activity">
    <reaction evidence="20">
        <text>ATP + (deoxyribonucleotide)n-3'-hydroxyl + 5'-phospho-(deoxyribonucleotide)m = (deoxyribonucleotide)n+m + AMP + diphosphate.</text>
        <dbReference type="EC" id="6.5.1.1"/>
    </reaction>
</comment>
<evidence type="ECO:0000256" key="20">
    <source>
        <dbReference type="ARBA" id="ARBA00034003"/>
    </source>
</evidence>
<dbReference type="Proteomes" id="UP000272238">
    <property type="component" value="Unassembled WGS sequence"/>
</dbReference>
<evidence type="ECO:0000256" key="4">
    <source>
        <dbReference type="ARBA" id="ARBA00022679"/>
    </source>
</evidence>
<dbReference type="RefSeq" id="WP_121214291.1">
    <property type="nucleotide sequence ID" value="NZ_RBZN01000016.1"/>
</dbReference>
<dbReference type="InterPro" id="IPR014145">
    <property type="entry name" value="LigD_pol_dom"/>
</dbReference>
<dbReference type="GO" id="GO:0003887">
    <property type="term" value="F:DNA-directed DNA polymerase activity"/>
    <property type="evidence" value="ECO:0007669"/>
    <property type="project" value="UniProtKB-KW"/>
</dbReference>
<dbReference type="GO" id="GO:0006281">
    <property type="term" value="P:DNA repair"/>
    <property type="evidence" value="ECO:0007669"/>
    <property type="project" value="UniProtKB-KW"/>
</dbReference>
<dbReference type="CDD" id="cd07906">
    <property type="entry name" value="Adenylation_DNA_ligase_LigD_LigC"/>
    <property type="match status" value="1"/>
</dbReference>
<dbReference type="EC" id="6.5.1.1" evidence="2"/>